<protein>
    <submittedName>
        <fullName evidence="2">Dienelactone hydrolase family protein</fullName>
    </submittedName>
</protein>
<dbReference type="Gene3D" id="3.40.50.1820">
    <property type="entry name" value="alpha/beta hydrolase"/>
    <property type="match status" value="1"/>
</dbReference>
<dbReference type="InterPro" id="IPR002925">
    <property type="entry name" value="Dienelactn_hydro"/>
</dbReference>
<dbReference type="STRING" id="56458.SB85_05860"/>
<sequence>MGHWTTLDTAHGQVSAWHALPEGTPRGGLVVIQEIFGVTDYIREVADRYAAHGYEVLAPALFDPVEKDAQLAYDQDGVRKGLELVGALGFDRALDIVQAAAQALAPAGKVGTLGYCWGGSVALLSALRLGLPSVSYYGGRNTQFLDETPKAPVLFHFGAQDGSIPAESIQQHREKLPQMQTFVYPAGHGFDRHVDPNHYDADSAELARERSLAFLAEHVG</sequence>
<evidence type="ECO:0000313" key="2">
    <source>
        <dbReference type="EMBL" id="PPU84726.1"/>
    </source>
</evidence>
<evidence type="ECO:0000313" key="3">
    <source>
        <dbReference type="Proteomes" id="UP000247346"/>
    </source>
</evidence>
<dbReference type="RefSeq" id="WP_010340513.1">
    <property type="nucleotide sequence ID" value="NZ_CP132343.1"/>
</dbReference>
<dbReference type="SUPFAM" id="SSF53474">
    <property type="entry name" value="alpha/beta-Hydrolases"/>
    <property type="match status" value="1"/>
</dbReference>
<dbReference type="InterPro" id="IPR029058">
    <property type="entry name" value="AB_hydrolase_fold"/>
</dbReference>
<dbReference type="GeneID" id="93878381"/>
<reference evidence="2 3" key="1">
    <citation type="submission" date="2016-08" db="EMBL/GenBank/DDBJ databases">
        <authorList>
            <person name="Seilhamer J.J."/>
        </authorList>
    </citation>
    <scope>NUCLEOTIDE SEQUENCE [LARGE SCALE GENOMIC DNA]</scope>
    <source>
        <strain evidence="2 3">CFBP4641</strain>
    </source>
</reference>
<dbReference type="InterPro" id="IPR051049">
    <property type="entry name" value="Dienelactone_hydrolase-like"/>
</dbReference>
<keyword evidence="2" id="KW-0378">Hydrolase</keyword>
<dbReference type="PANTHER" id="PTHR46623:SF6">
    <property type="entry name" value="ALPHA_BETA-HYDROLASES SUPERFAMILY PROTEIN"/>
    <property type="match status" value="1"/>
</dbReference>
<dbReference type="Proteomes" id="UP000247346">
    <property type="component" value="Unassembled WGS sequence"/>
</dbReference>
<organism evidence="2 3">
    <name type="scientific">Xanthomonas sacchari</name>
    <dbReference type="NCBI Taxonomy" id="56458"/>
    <lineage>
        <taxon>Bacteria</taxon>
        <taxon>Pseudomonadati</taxon>
        <taxon>Pseudomonadota</taxon>
        <taxon>Gammaproteobacteria</taxon>
        <taxon>Lysobacterales</taxon>
        <taxon>Lysobacteraceae</taxon>
        <taxon>Xanthomonas</taxon>
    </lineage>
</organism>
<feature type="domain" description="Dienelactone hydrolase" evidence="1">
    <location>
        <begin position="15"/>
        <end position="218"/>
    </location>
</feature>
<gene>
    <name evidence="2" type="ORF">XsacCFBP4641_02725</name>
</gene>
<evidence type="ECO:0000259" key="1">
    <source>
        <dbReference type="Pfam" id="PF01738"/>
    </source>
</evidence>
<dbReference type="EMBL" id="MDEK01000002">
    <property type="protein sequence ID" value="PPU84726.1"/>
    <property type="molecule type" value="Genomic_DNA"/>
</dbReference>
<name>A0A2P5Z894_9XANT</name>
<dbReference type="AlphaFoldDB" id="A0A2P5Z894"/>
<dbReference type="Pfam" id="PF01738">
    <property type="entry name" value="DLH"/>
    <property type="match status" value="1"/>
</dbReference>
<accession>A0A2P5Z894</accession>
<dbReference type="PANTHER" id="PTHR46623">
    <property type="entry name" value="CARBOXYMETHYLENEBUTENOLIDASE-RELATED"/>
    <property type="match status" value="1"/>
</dbReference>
<dbReference type="OrthoDB" id="9787933at2"/>
<dbReference type="GO" id="GO:0016787">
    <property type="term" value="F:hydrolase activity"/>
    <property type="evidence" value="ECO:0007669"/>
    <property type="project" value="UniProtKB-KW"/>
</dbReference>
<comment type="caution">
    <text evidence="2">The sequence shown here is derived from an EMBL/GenBank/DDBJ whole genome shotgun (WGS) entry which is preliminary data.</text>
</comment>
<proteinExistence type="predicted"/>